<keyword evidence="4" id="KW-0067">ATP-binding</keyword>
<keyword evidence="3 8" id="KW-0347">Helicase</keyword>
<dbReference type="CDD" id="cd18793">
    <property type="entry name" value="SF2_C_SNF"/>
    <property type="match status" value="1"/>
</dbReference>
<dbReference type="PANTHER" id="PTHR45766">
    <property type="entry name" value="DNA ANNEALING HELICASE AND ENDONUCLEASE ZRANB3 FAMILY MEMBER"/>
    <property type="match status" value="1"/>
</dbReference>
<evidence type="ECO:0000259" key="7">
    <source>
        <dbReference type="PROSITE" id="PS51194"/>
    </source>
</evidence>
<dbReference type="RefSeq" id="WP_049933215.1">
    <property type="nucleotide sequence ID" value="NZ_ATXS01000030.1"/>
</dbReference>
<gene>
    <name evidence="8" type="ORF">B9H04_14465</name>
</gene>
<comment type="caution">
    <text evidence="8">The sequence shown here is derived from an EMBL/GenBank/DDBJ whole genome shotgun (WGS) entry which is preliminary data.</text>
</comment>
<dbReference type="SUPFAM" id="SSF52540">
    <property type="entry name" value="P-loop containing nucleoside triphosphate hydrolases"/>
    <property type="match status" value="2"/>
</dbReference>
<keyword evidence="2" id="KW-0378">Hydrolase</keyword>
<dbReference type="Gene3D" id="3.40.50.300">
    <property type="entry name" value="P-loop containing nucleotide triphosphate hydrolases"/>
    <property type="match status" value="1"/>
</dbReference>
<dbReference type="InterPro" id="IPR001650">
    <property type="entry name" value="Helicase_C-like"/>
</dbReference>
<dbReference type="PROSITE" id="PS51194">
    <property type="entry name" value="HELICASE_CTER"/>
    <property type="match status" value="1"/>
</dbReference>
<evidence type="ECO:0000259" key="6">
    <source>
        <dbReference type="PROSITE" id="PS51192"/>
    </source>
</evidence>
<dbReference type="GO" id="GO:0005524">
    <property type="term" value="F:ATP binding"/>
    <property type="evidence" value="ECO:0007669"/>
    <property type="project" value="UniProtKB-KW"/>
</dbReference>
<dbReference type="Gene3D" id="3.30.360.80">
    <property type="match status" value="1"/>
</dbReference>
<accession>A0A1X4GAV2</accession>
<evidence type="ECO:0000256" key="4">
    <source>
        <dbReference type="ARBA" id="ARBA00022840"/>
    </source>
</evidence>
<evidence type="ECO:0000256" key="2">
    <source>
        <dbReference type="ARBA" id="ARBA00022801"/>
    </source>
</evidence>
<evidence type="ECO:0000256" key="3">
    <source>
        <dbReference type="ARBA" id="ARBA00022806"/>
    </source>
</evidence>
<dbReference type="STRING" id="1121945.GCA_000421805_03165"/>
<feature type="coiled-coil region" evidence="5">
    <location>
        <begin position="880"/>
        <end position="961"/>
    </location>
</feature>
<dbReference type="SMART" id="SM00490">
    <property type="entry name" value="HELICc"/>
    <property type="match status" value="1"/>
</dbReference>
<dbReference type="PROSITE" id="PS51192">
    <property type="entry name" value="HELICASE_ATP_BIND_1"/>
    <property type="match status" value="1"/>
</dbReference>
<evidence type="ECO:0000313" key="8">
    <source>
        <dbReference type="EMBL" id="OSO94160.1"/>
    </source>
</evidence>
<dbReference type="InterPro" id="IPR014001">
    <property type="entry name" value="Helicase_ATP-bd"/>
</dbReference>
<dbReference type="InterPro" id="IPR027417">
    <property type="entry name" value="P-loop_NTPase"/>
</dbReference>
<protein>
    <submittedName>
        <fullName evidence="8">Helicase</fullName>
    </submittedName>
</protein>
<dbReference type="AlphaFoldDB" id="A0A1X4GAV2"/>
<reference evidence="8 9" key="1">
    <citation type="submission" date="2017-04" db="EMBL/GenBank/DDBJ databases">
        <title>MLSA of the genus Halorubrum.</title>
        <authorList>
            <person name="De La Haba R."/>
            <person name="Sanchez-Porro C."/>
            <person name="Infante-Dominguez C."/>
            <person name="Ventosa A."/>
        </authorList>
    </citation>
    <scope>NUCLEOTIDE SEQUENCE [LARGE SCALE GENOMIC DNA]</scope>
    <source>
        <strain evidence="8 9">DSM 17463</strain>
    </source>
</reference>
<dbReference type="Pfam" id="PF00271">
    <property type="entry name" value="Helicase_C"/>
    <property type="match status" value="1"/>
</dbReference>
<dbReference type="InterPro" id="IPR057342">
    <property type="entry name" value="DEXDc_RapA"/>
</dbReference>
<dbReference type="EMBL" id="NEDJ01000066">
    <property type="protein sequence ID" value="OSO94160.1"/>
    <property type="molecule type" value="Genomic_DNA"/>
</dbReference>
<keyword evidence="5" id="KW-0175">Coiled coil</keyword>
<dbReference type="InterPro" id="IPR038718">
    <property type="entry name" value="SNF2-like_sf"/>
</dbReference>
<name>A0A1X4GAV2_HALEZ</name>
<dbReference type="GO" id="GO:0140097">
    <property type="term" value="F:catalytic activity, acting on DNA"/>
    <property type="evidence" value="ECO:0007669"/>
    <property type="project" value="UniProtKB-ARBA"/>
</dbReference>
<proteinExistence type="predicted"/>
<keyword evidence="1" id="KW-0547">Nucleotide-binding</keyword>
<dbReference type="Pfam" id="PF00176">
    <property type="entry name" value="SNF2-rel_dom"/>
    <property type="match status" value="1"/>
</dbReference>
<feature type="domain" description="Helicase ATP-binding" evidence="6">
    <location>
        <begin position="112"/>
        <end position="290"/>
    </location>
</feature>
<dbReference type="InterPro" id="IPR049730">
    <property type="entry name" value="SNF2/RAD54-like_C"/>
</dbReference>
<sequence>MSDCACKFDIGDRVSFAGGEGELVKINHRPSGQCLLHILTDDDNSKKLPAAVVDLIDSSDALLEKGEFDDPERFHLRARAAELDLAHRQDRFVALENNRIDIAPHQVKAAHEILTSYDHRYLIGDEVGLGKTIEAAIVIEELAARGQADRVLIVAPAPLTTQWQEELREKFDTNYVIYDRDYVEAKRDAYPAENVWTHEDRIITSIDFAKQDDVRSALKNVQEEWDIALFDESHHLTARREGKRGIDKTDRYKVGEAVSETSDGLLFLTGTPHNGKRDQFYFMISLLDPYRFRDEHDVNKEGLKDLMIRRLKDKMYNKDGTPMFPEKNIQTLPVEFTPQERELYEDITEYITEHYNLASQEENDAAGFAMVLYQKRLVSSIYAIQQSLRNRMESIKAGGADLTDLSELTKSLLDEYRDNPELLTEAQRERVEEELGAAAASGDPDKIEQELEMVRDLYNQAKAIKVDSKAERLREYVDGILEEDPDEKILIFTEYTDTLEYLKGQVFGDRDIAEIYGDLSQTQRQQQFEKFEGPANVMLATDAAREGLNLQFAHIMVNYDLPWNPTRIDQRIGRLHRYGQDKTVEIRNLFFKDTRESIILERLLEKIDEIEETLGMSSDVLGLVLEDVDLEEQIMSALARGENPEQVVDDLETIVEEQEEAVRRVDDELLIRDKFDLSKEDRDVLDIVKESAEDTVSEADVAYLVRTVCQEFGGGIKNVRPGPADDGDDVFDLVVPDQLTGNDVKKRYDGATFDRENALADESLEFITLDHSVVRAMMAYCLDTDAIGGQAAVLTGGENLETPGLLCHYRIGYLSGTGDTVTEELVQVYVTPDGTTRVEDIDITGGLPSSAVDGHPSISAVSSQAEKLLSKADNVAWELIDDLAQEARAEREREVRIRREHAQNYFQHRMADLEERIEQFEKRDRAGEDMSAVLAKHQSQLAELREKKNAEMARLENEKQVVPDEPDLVNMAVVVDAFED</sequence>
<evidence type="ECO:0000256" key="1">
    <source>
        <dbReference type="ARBA" id="ARBA00022741"/>
    </source>
</evidence>
<dbReference type="InterPro" id="IPR000330">
    <property type="entry name" value="SNF2_N"/>
</dbReference>
<dbReference type="SMART" id="SM00487">
    <property type="entry name" value="DEXDc"/>
    <property type="match status" value="1"/>
</dbReference>
<dbReference type="GO" id="GO:0016787">
    <property type="term" value="F:hydrolase activity"/>
    <property type="evidence" value="ECO:0007669"/>
    <property type="project" value="UniProtKB-KW"/>
</dbReference>
<dbReference type="CDD" id="cd18011">
    <property type="entry name" value="DEXDc_RapA"/>
    <property type="match status" value="1"/>
</dbReference>
<evidence type="ECO:0000256" key="5">
    <source>
        <dbReference type="SAM" id="Coils"/>
    </source>
</evidence>
<dbReference type="Gene3D" id="3.40.50.10810">
    <property type="entry name" value="Tandem AAA-ATPase domain"/>
    <property type="match status" value="1"/>
</dbReference>
<feature type="domain" description="Helicase C-terminal" evidence="7">
    <location>
        <begin position="472"/>
        <end position="618"/>
    </location>
</feature>
<dbReference type="GO" id="GO:0004386">
    <property type="term" value="F:helicase activity"/>
    <property type="evidence" value="ECO:0007669"/>
    <property type="project" value="UniProtKB-KW"/>
</dbReference>
<evidence type="ECO:0000313" key="9">
    <source>
        <dbReference type="Proteomes" id="UP000193587"/>
    </source>
</evidence>
<dbReference type="PANTHER" id="PTHR45766:SF6">
    <property type="entry name" value="SWI_SNF-RELATED MATRIX-ASSOCIATED ACTIN-DEPENDENT REGULATOR OF CHROMATIN SUBFAMILY A-LIKE PROTEIN 1"/>
    <property type="match status" value="1"/>
</dbReference>
<dbReference type="Proteomes" id="UP000193587">
    <property type="component" value="Unassembled WGS sequence"/>
</dbReference>
<organism evidence="8 9">
    <name type="scientific">Halorubrum ezzemoulense DSM 17463</name>
    <dbReference type="NCBI Taxonomy" id="1121945"/>
    <lineage>
        <taxon>Archaea</taxon>
        <taxon>Methanobacteriati</taxon>
        <taxon>Methanobacteriota</taxon>
        <taxon>Stenosarchaea group</taxon>
        <taxon>Halobacteria</taxon>
        <taxon>Halobacteriales</taxon>
        <taxon>Haloferacaceae</taxon>
        <taxon>Halorubrum</taxon>
    </lineage>
</organism>